<proteinExistence type="inferred from homology"/>
<gene>
    <name evidence="6" type="ORF">CcCBS67573_g01304</name>
</gene>
<dbReference type="GO" id="GO:0019867">
    <property type="term" value="C:outer membrane"/>
    <property type="evidence" value="ECO:0007669"/>
    <property type="project" value="InterPro"/>
</dbReference>
<evidence type="ECO:0000256" key="3">
    <source>
        <dbReference type="ARBA" id="ARBA00023186"/>
    </source>
</evidence>
<protein>
    <recommendedName>
        <fullName evidence="5">Bacterial surface antigen (D15) domain-containing protein</fullName>
    </recommendedName>
</protein>
<dbReference type="EMBL" id="QEAP01000021">
    <property type="protein sequence ID" value="TPX77423.1"/>
    <property type="molecule type" value="Genomic_DNA"/>
</dbReference>
<dbReference type="Pfam" id="PF01103">
    <property type="entry name" value="Omp85"/>
    <property type="match status" value="1"/>
</dbReference>
<dbReference type="GO" id="GO:0005737">
    <property type="term" value="C:cytoplasm"/>
    <property type="evidence" value="ECO:0007669"/>
    <property type="project" value="TreeGrafter"/>
</dbReference>
<dbReference type="InterPro" id="IPR000184">
    <property type="entry name" value="Bac_surfAg_D15"/>
</dbReference>
<comment type="caution">
    <text evidence="6">The sequence shown here is derived from an EMBL/GenBank/DDBJ whole genome shotgun (WGS) entry which is preliminary data.</text>
</comment>
<sequence length="599" mass="64963">MFWTFDRKHVVDLGAPKTVSVVQFDGVSRTSATLLQPHSDALLSLPHGTPFADIAQNAHETAMRLHALGIFQTVDVQLDTDGDERVALVFTVVEKPVSHGFNKTVFRSVDNSMAMASGIRYLNAMGTAETIEASYKYGVDTDVPLYEKGAFSSQLSSGFQALFSKPVNGNADQVVSLLASRENVSLGLQSSYAQQVTGLKAMYKFIDNLVGAKHEVAYNASWRRLIGAGKSMSQTVADDLGESFKSAISFATTVDTRDDIGLPTSGHYLKTLIEGAGLGGDIRHVKTNVDAQMNFPLGHGFSVASTLKSGVLWSLGAGKSRVNDRFASSIRGFTQNGVGPKDGNDFVGGDLLASVGISLYTPLPLLENKPIKGHFFANAGNMVKYDSIKPDFNASTRQLFSSVSSAVGVGIAAHFSYLRFELNYCLPVSLSATDRVRPGLQFGLGLNFDHSMFKILPSSHHASLKAQASGADAHSQYKVHDTMRNGIHTVRSDVIAGHPLEAHLENWDLTQEQLKLDMARSVYGLHQPLRLQMEKHLVNQPKRLSVLKQSNIAQDILSGKDSTIDFEDFLGDQDPSLFLLDVHGCAERQFGLSRTGAPL</sequence>
<keyword evidence="3" id="KW-0143">Chaperone</keyword>
<dbReference type="PANTHER" id="PTHR12828:SF3">
    <property type="entry name" value="PROTEASOME MATURATION PROTEIN"/>
    <property type="match status" value="1"/>
</dbReference>
<accession>A0A507FME4</accession>
<evidence type="ECO:0000259" key="5">
    <source>
        <dbReference type="Pfam" id="PF01103"/>
    </source>
</evidence>
<evidence type="ECO:0000313" key="6">
    <source>
        <dbReference type="EMBL" id="TPX77423.1"/>
    </source>
</evidence>
<dbReference type="PANTHER" id="PTHR12828">
    <property type="entry name" value="PROTEASOME MATURATION PROTEIN UMP1"/>
    <property type="match status" value="1"/>
</dbReference>
<dbReference type="Gene3D" id="2.40.160.50">
    <property type="entry name" value="membrane protein fhac: a member of the omp85/tpsb transporter family"/>
    <property type="match status" value="1"/>
</dbReference>
<dbReference type="AlphaFoldDB" id="A0A507FME4"/>
<evidence type="ECO:0000256" key="2">
    <source>
        <dbReference type="ARBA" id="ARBA00023136"/>
    </source>
</evidence>
<dbReference type="Pfam" id="PF05348">
    <property type="entry name" value="UMP1"/>
    <property type="match status" value="1"/>
</dbReference>
<dbReference type="InterPro" id="IPR008012">
    <property type="entry name" value="Ump1"/>
</dbReference>
<reference evidence="6 7" key="1">
    <citation type="journal article" date="2019" name="Sci. Rep.">
        <title>Comparative genomics of chytrid fungi reveal insights into the obligate biotrophic and pathogenic lifestyle of Synchytrium endobioticum.</title>
        <authorList>
            <person name="van de Vossenberg B.T.L.H."/>
            <person name="Warris S."/>
            <person name="Nguyen H.D.T."/>
            <person name="van Gent-Pelzer M.P.E."/>
            <person name="Joly D.L."/>
            <person name="van de Geest H.C."/>
            <person name="Bonants P.J.M."/>
            <person name="Smith D.S."/>
            <person name="Levesque C.A."/>
            <person name="van der Lee T.A.J."/>
        </authorList>
    </citation>
    <scope>NUCLEOTIDE SEQUENCE [LARGE SCALE GENOMIC DNA]</scope>
    <source>
        <strain evidence="6 7">CBS 675.73</strain>
    </source>
</reference>
<keyword evidence="2" id="KW-0472">Membrane</keyword>
<name>A0A507FME4_9FUNG</name>
<evidence type="ECO:0000256" key="1">
    <source>
        <dbReference type="ARBA" id="ARBA00004370"/>
    </source>
</evidence>
<comment type="similarity">
    <text evidence="4">Belongs to the POMP/UMP1 family.</text>
</comment>
<dbReference type="STRING" id="246404.A0A507FME4"/>
<evidence type="ECO:0000256" key="4">
    <source>
        <dbReference type="ARBA" id="ARBA00043974"/>
    </source>
</evidence>
<feature type="domain" description="Bacterial surface antigen (D15)" evidence="5">
    <location>
        <begin position="123"/>
        <end position="448"/>
    </location>
</feature>
<comment type="subcellular location">
    <subcellularLocation>
        <location evidence="1">Membrane</location>
    </subcellularLocation>
</comment>
<dbReference type="Proteomes" id="UP000320333">
    <property type="component" value="Unassembled WGS sequence"/>
</dbReference>
<dbReference type="GO" id="GO:0043248">
    <property type="term" value="P:proteasome assembly"/>
    <property type="evidence" value="ECO:0007669"/>
    <property type="project" value="InterPro"/>
</dbReference>
<evidence type="ECO:0000313" key="7">
    <source>
        <dbReference type="Proteomes" id="UP000320333"/>
    </source>
</evidence>
<organism evidence="6 7">
    <name type="scientific">Chytriomyces confervae</name>
    <dbReference type="NCBI Taxonomy" id="246404"/>
    <lineage>
        <taxon>Eukaryota</taxon>
        <taxon>Fungi</taxon>
        <taxon>Fungi incertae sedis</taxon>
        <taxon>Chytridiomycota</taxon>
        <taxon>Chytridiomycota incertae sedis</taxon>
        <taxon>Chytridiomycetes</taxon>
        <taxon>Chytridiales</taxon>
        <taxon>Chytriomycetaceae</taxon>
        <taxon>Chytriomyces</taxon>
    </lineage>
</organism>
<keyword evidence="7" id="KW-1185">Reference proteome</keyword>
<dbReference type="GO" id="GO:0005634">
    <property type="term" value="C:nucleus"/>
    <property type="evidence" value="ECO:0007669"/>
    <property type="project" value="TreeGrafter"/>
</dbReference>
<dbReference type="OrthoDB" id="15001at2759"/>